<evidence type="ECO:0000256" key="1">
    <source>
        <dbReference type="ARBA" id="ARBA00003365"/>
    </source>
</evidence>
<evidence type="ECO:0000313" key="11">
    <source>
        <dbReference type="EMBL" id="OGC39811.1"/>
    </source>
</evidence>
<evidence type="ECO:0000256" key="7">
    <source>
        <dbReference type="ARBA" id="ARBA00023239"/>
    </source>
</evidence>
<dbReference type="GO" id="GO:0004834">
    <property type="term" value="F:tryptophan synthase activity"/>
    <property type="evidence" value="ECO:0007669"/>
    <property type="project" value="UniProtKB-UniRule"/>
</dbReference>
<feature type="active site" description="Proton acceptor" evidence="9">
    <location>
        <position position="55"/>
    </location>
</feature>
<evidence type="ECO:0000256" key="5">
    <source>
        <dbReference type="ARBA" id="ARBA00022822"/>
    </source>
</evidence>
<evidence type="ECO:0000256" key="8">
    <source>
        <dbReference type="ARBA" id="ARBA00049047"/>
    </source>
</evidence>
<dbReference type="Gene3D" id="3.20.20.70">
    <property type="entry name" value="Aldolase class I"/>
    <property type="match status" value="1"/>
</dbReference>
<proteinExistence type="inferred from homology"/>
<dbReference type="UniPathway" id="UPA00035">
    <property type="reaction ID" value="UER00044"/>
</dbReference>
<comment type="caution">
    <text evidence="11">The sequence shown here is derived from an EMBL/GenBank/DDBJ whole genome shotgun (WGS) entry which is preliminary data.</text>
</comment>
<dbReference type="CDD" id="cd04724">
    <property type="entry name" value="Tryptophan_synthase_alpha"/>
    <property type="match status" value="1"/>
</dbReference>
<dbReference type="InterPro" id="IPR011060">
    <property type="entry name" value="RibuloseP-bd_barrel"/>
</dbReference>
<dbReference type="PANTHER" id="PTHR43406:SF1">
    <property type="entry name" value="TRYPTOPHAN SYNTHASE ALPHA CHAIN, CHLOROPLASTIC"/>
    <property type="match status" value="1"/>
</dbReference>
<dbReference type="SUPFAM" id="SSF51366">
    <property type="entry name" value="Ribulose-phoshate binding barrel"/>
    <property type="match status" value="1"/>
</dbReference>
<evidence type="ECO:0000256" key="6">
    <source>
        <dbReference type="ARBA" id="ARBA00023141"/>
    </source>
</evidence>
<dbReference type="EMBL" id="MEUJ01000005">
    <property type="protein sequence ID" value="OGC39811.1"/>
    <property type="molecule type" value="Genomic_DNA"/>
</dbReference>
<dbReference type="NCBIfam" id="TIGR00262">
    <property type="entry name" value="trpA"/>
    <property type="match status" value="1"/>
</dbReference>
<keyword evidence="6 9" id="KW-0057">Aromatic amino acid biosynthesis</keyword>
<feature type="active site" description="Proton acceptor" evidence="9">
    <location>
        <position position="44"/>
    </location>
</feature>
<keyword evidence="7 9" id="KW-0456">Lyase</keyword>
<dbReference type="GO" id="GO:0005829">
    <property type="term" value="C:cytosol"/>
    <property type="evidence" value="ECO:0007669"/>
    <property type="project" value="TreeGrafter"/>
</dbReference>
<accession>A0A1F4U4I8</accession>
<dbReference type="AlphaFoldDB" id="A0A1F4U4I8"/>
<evidence type="ECO:0000256" key="10">
    <source>
        <dbReference type="RuleBase" id="RU003662"/>
    </source>
</evidence>
<dbReference type="Proteomes" id="UP000179242">
    <property type="component" value="Unassembled WGS sequence"/>
</dbReference>
<dbReference type="InterPro" id="IPR013785">
    <property type="entry name" value="Aldolase_TIM"/>
</dbReference>
<reference evidence="11 12" key="1">
    <citation type="journal article" date="2016" name="Nat. Commun.">
        <title>Thousands of microbial genomes shed light on interconnected biogeochemical processes in an aquifer system.</title>
        <authorList>
            <person name="Anantharaman K."/>
            <person name="Brown C.T."/>
            <person name="Hug L.A."/>
            <person name="Sharon I."/>
            <person name="Castelle C.J."/>
            <person name="Probst A.J."/>
            <person name="Thomas B.C."/>
            <person name="Singh A."/>
            <person name="Wilkins M.J."/>
            <person name="Karaoz U."/>
            <person name="Brodie E.L."/>
            <person name="Williams K.H."/>
            <person name="Hubbard S.S."/>
            <person name="Banfield J.F."/>
        </authorList>
    </citation>
    <scope>NUCLEOTIDE SEQUENCE [LARGE SCALE GENOMIC DNA]</scope>
</reference>
<name>A0A1F4U4I8_UNCSA</name>
<comment type="subunit">
    <text evidence="3 9">Tetramer of two alpha and two beta chains.</text>
</comment>
<sequence length="244" mass="26128">MSKLSEAFKNKKALITYITAGDPNLGTTEKLVYALEKAGADIVELGIPFSDSLADGPVIQASHLRALKTSLNDVFKLVKKLRKRTRIPIVLMLADNLVVKYGSEKFYLDAEKVGVDGVIIPDLPPDQGVGAGIGVDKILLIAPTTTEERIKMIAEQSSGFIYLVSLAGITGKRKNLSAGLPELVQKIRKYTDKPIAIGFGISNPKQAAAAAKIADGVIVGSAIVGQPLPKVEKFVKSLRHAIDR</sequence>
<evidence type="ECO:0000256" key="9">
    <source>
        <dbReference type="HAMAP-Rule" id="MF_00131"/>
    </source>
</evidence>
<evidence type="ECO:0000256" key="3">
    <source>
        <dbReference type="ARBA" id="ARBA00011270"/>
    </source>
</evidence>
<gene>
    <name evidence="9" type="primary">trpA</name>
    <name evidence="11" type="ORF">A2438_04735</name>
</gene>
<dbReference type="InterPro" id="IPR002028">
    <property type="entry name" value="Trp_synthase_suA"/>
</dbReference>
<protein>
    <recommendedName>
        <fullName evidence="9">Tryptophan synthase alpha chain</fullName>
        <ecNumber evidence="9">4.2.1.20</ecNumber>
    </recommendedName>
</protein>
<evidence type="ECO:0000313" key="12">
    <source>
        <dbReference type="Proteomes" id="UP000179242"/>
    </source>
</evidence>
<comment type="pathway">
    <text evidence="2 9">Amino-acid biosynthesis; L-tryptophan biosynthesis; L-tryptophan from chorismate: step 5/5.</text>
</comment>
<comment type="catalytic activity">
    <reaction evidence="8 9">
        <text>(1S,2R)-1-C-(indol-3-yl)glycerol 3-phosphate + L-serine = D-glyceraldehyde 3-phosphate + L-tryptophan + H2O</text>
        <dbReference type="Rhea" id="RHEA:10532"/>
        <dbReference type="ChEBI" id="CHEBI:15377"/>
        <dbReference type="ChEBI" id="CHEBI:33384"/>
        <dbReference type="ChEBI" id="CHEBI:57912"/>
        <dbReference type="ChEBI" id="CHEBI:58866"/>
        <dbReference type="ChEBI" id="CHEBI:59776"/>
        <dbReference type="EC" id="4.2.1.20"/>
    </reaction>
</comment>
<keyword evidence="5 9" id="KW-0822">Tryptophan biosynthesis</keyword>
<comment type="similarity">
    <text evidence="9 10">Belongs to the TrpA family.</text>
</comment>
<evidence type="ECO:0000256" key="2">
    <source>
        <dbReference type="ARBA" id="ARBA00004733"/>
    </source>
</evidence>
<keyword evidence="4 9" id="KW-0028">Amino-acid biosynthesis</keyword>
<dbReference type="PANTHER" id="PTHR43406">
    <property type="entry name" value="TRYPTOPHAN SYNTHASE, ALPHA CHAIN"/>
    <property type="match status" value="1"/>
</dbReference>
<dbReference type="EC" id="4.2.1.20" evidence="9"/>
<dbReference type="HAMAP" id="MF_00131">
    <property type="entry name" value="Trp_synth_alpha"/>
    <property type="match status" value="1"/>
</dbReference>
<dbReference type="Pfam" id="PF00290">
    <property type="entry name" value="Trp_syntA"/>
    <property type="match status" value="1"/>
</dbReference>
<organism evidence="11 12">
    <name type="scientific">candidate division WOR-1 bacterium RIFOXYC2_FULL_46_14</name>
    <dbReference type="NCBI Taxonomy" id="1802587"/>
    <lineage>
        <taxon>Bacteria</taxon>
        <taxon>Bacillati</taxon>
        <taxon>Saganbacteria</taxon>
    </lineage>
</organism>
<comment type="function">
    <text evidence="1 9">The alpha subunit is responsible for the aldol cleavage of indoleglycerol phosphate to indole and glyceraldehyde 3-phosphate.</text>
</comment>
<dbReference type="FunFam" id="3.20.20.70:FF:000037">
    <property type="entry name" value="Tryptophan synthase alpha chain"/>
    <property type="match status" value="1"/>
</dbReference>
<evidence type="ECO:0000256" key="4">
    <source>
        <dbReference type="ARBA" id="ARBA00022605"/>
    </source>
</evidence>